<dbReference type="PANTHER" id="PTHR35603:SF2">
    <property type="entry name" value="OUTER MEMBRANE LIPOPROTEIN"/>
    <property type="match status" value="1"/>
</dbReference>
<evidence type="ECO:0000256" key="2">
    <source>
        <dbReference type="ARBA" id="ARBA00023136"/>
    </source>
</evidence>
<evidence type="ECO:0000259" key="3">
    <source>
        <dbReference type="Pfam" id="PF05433"/>
    </source>
</evidence>
<feature type="domain" description="Glycine zipper 2TM" evidence="3">
    <location>
        <begin position="72"/>
        <end position="113"/>
    </location>
</feature>
<evidence type="ECO:0000313" key="4">
    <source>
        <dbReference type="EMBL" id="ANF56598.1"/>
    </source>
</evidence>
<dbReference type="EMBL" id="CP015243">
    <property type="protein sequence ID" value="ANF56598.1"/>
    <property type="molecule type" value="Genomic_DNA"/>
</dbReference>
<dbReference type="InterPro" id="IPR051407">
    <property type="entry name" value="Bact_OM_lipoprot/Surf_antigen"/>
</dbReference>
<accession>A0A172YBK7</accession>
<proteinExistence type="predicted"/>
<name>A0A172YBK7_9GAMM</name>
<evidence type="ECO:0000313" key="5">
    <source>
        <dbReference type="Proteomes" id="UP000077875"/>
    </source>
</evidence>
<dbReference type="RefSeq" id="WP_064121576.1">
    <property type="nucleotide sequence ID" value="NZ_CP015243.1"/>
</dbReference>
<dbReference type="Pfam" id="PF05433">
    <property type="entry name" value="Rick_17kDa_Anti"/>
    <property type="match status" value="1"/>
</dbReference>
<dbReference type="KEGG" id="haa:A5892_03195"/>
<dbReference type="Proteomes" id="UP000077875">
    <property type="component" value="Chromosome"/>
</dbReference>
<dbReference type="AlphaFoldDB" id="A0A172YBK7"/>
<dbReference type="STRING" id="376489.A5892_03195"/>
<comment type="subcellular location">
    <subcellularLocation>
        <location evidence="1">Membrane</location>
    </subcellularLocation>
</comment>
<gene>
    <name evidence="4" type="ORF">A5892_03195</name>
</gene>
<keyword evidence="2" id="KW-0472">Membrane</keyword>
<dbReference type="GO" id="GO:0019867">
    <property type="term" value="C:outer membrane"/>
    <property type="evidence" value="ECO:0007669"/>
    <property type="project" value="InterPro"/>
</dbReference>
<sequence length="184" mass="18891">MNKSIAIGATIGVLGIVGGVAVASYVGGSNEPAYAEVLSVTPVTRTVETPRQVCEQVSVNHYKPPADSNNIIGTAAGAVIGGLVGNQFGGGSGRKILTAAGAVGGGYAGNQIQGNMNRGSTYTTTENRCHTVTESHEEQVGFDVVYSYDGQNRTVRTEQDPGKRLPVYNGQVVLPGQNGGIPQG</sequence>
<organism evidence="4 5">
    <name type="scientific">Halotalea alkalilenta</name>
    <dbReference type="NCBI Taxonomy" id="376489"/>
    <lineage>
        <taxon>Bacteria</taxon>
        <taxon>Pseudomonadati</taxon>
        <taxon>Pseudomonadota</taxon>
        <taxon>Gammaproteobacteria</taxon>
        <taxon>Oceanospirillales</taxon>
        <taxon>Halomonadaceae</taxon>
        <taxon>Halotalea</taxon>
    </lineage>
</organism>
<protein>
    <recommendedName>
        <fullName evidence="3">Glycine zipper 2TM domain-containing protein</fullName>
    </recommendedName>
</protein>
<dbReference type="NCBIfam" id="NF008437">
    <property type="entry name" value="PRK11280.1"/>
    <property type="match status" value="1"/>
</dbReference>
<evidence type="ECO:0000256" key="1">
    <source>
        <dbReference type="ARBA" id="ARBA00004370"/>
    </source>
</evidence>
<reference evidence="4 5" key="1">
    <citation type="submission" date="2016-04" db="EMBL/GenBank/DDBJ databases">
        <title>Complete Genome Sequence of Halotalea alkalilenta IHB B 13600.</title>
        <authorList>
            <person name="Swarnkar M.K."/>
            <person name="Sharma A."/>
            <person name="Kaushal K."/>
            <person name="Soni R."/>
            <person name="Rana S."/>
            <person name="Singh A.K."/>
            <person name="Gulati A."/>
        </authorList>
    </citation>
    <scope>NUCLEOTIDE SEQUENCE [LARGE SCALE GENOMIC DNA]</scope>
    <source>
        <strain evidence="4 5">IHB B 13600</strain>
    </source>
</reference>
<keyword evidence="5" id="KW-1185">Reference proteome</keyword>
<dbReference type="PANTHER" id="PTHR35603">
    <property type="match status" value="1"/>
</dbReference>
<dbReference type="InterPro" id="IPR008816">
    <property type="entry name" value="Gly_zipper_2TM_dom"/>
</dbReference>